<dbReference type="OrthoDB" id="5584477at2759"/>
<proteinExistence type="predicted"/>
<reference evidence="2 3" key="1">
    <citation type="submission" date="2020-07" db="EMBL/GenBank/DDBJ databases">
        <title>Comparative genomics of pyrophilous fungi reveals a link between fire events and developmental genes.</title>
        <authorList>
            <consortium name="DOE Joint Genome Institute"/>
            <person name="Steindorff A.S."/>
            <person name="Carver A."/>
            <person name="Calhoun S."/>
            <person name="Stillman K."/>
            <person name="Liu H."/>
            <person name="Lipzen A."/>
            <person name="Pangilinan J."/>
            <person name="Labutti K."/>
            <person name="Bruns T.D."/>
            <person name="Grigoriev I.V."/>
        </authorList>
    </citation>
    <scope>NUCLEOTIDE SEQUENCE [LARGE SCALE GENOMIC DNA]</scope>
    <source>
        <strain evidence="2 3">CBS 144469</strain>
    </source>
</reference>
<name>A0A8H6MEC8_9AGAR</name>
<feature type="compositionally biased region" description="Polar residues" evidence="1">
    <location>
        <begin position="193"/>
        <end position="202"/>
    </location>
</feature>
<evidence type="ECO:0000313" key="2">
    <source>
        <dbReference type="EMBL" id="KAF6760892.1"/>
    </source>
</evidence>
<accession>A0A8H6MEC8</accession>
<gene>
    <name evidence="2" type="ORF">DFP72DRAFT_843163</name>
</gene>
<feature type="region of interest" description="Disordered" evidence="1">
    <location>
        <begin position="140"/>
        <end position="202"/>
    </location>
</feature>
<dbReference type="Proteomes" id="UP000521943">
    <property type="component" value="Unassembled WGS sequence"/>
</dbReference>
<evidence type="ECO:0000256" key="1">
    <source>
        <dbReference type="SAM" id="MobiDB-lite"/>
    </source>
</evidence>
<comment type="caution">
    <text evidence="2">The sequence shown here is derived from an EMBL/GenBank/DDBJ whole genome shotgun (WGS) entry which is preliminary data.</text>
</comment>
<keyword evidence="3" id="KW-1185">Reference proteome</keyword>
<feature type="compositionally biased region" description="Acidic residues" evidence="1">
    <location>
        <begin position="175"/>
        <end position="187"/>
    </location>
</feature>
<feature type="region of interest" description="Disordered" evidence="1">
    <location>
        <begin position="29"/>
        <end position="51"/>
    </location>
</feature>
<dbReference type="EMBL" id="JACGCI010000011">
    <property type="protein sequence ID" value="KAF6760892.1"/>
    <property type="molecule type" value="Genomic_DNA"/>
</dbReference>
<evidence type="ECO:0000313" key="3">
    <source>
        <dbReference type="Proteomes" id="UP000521943"/>
    </source>
</evidence>
<organism evidence="2 3">
    <name type="scientific">Ephemerocybe angulata</name>
    <dbReference type="NCBI Taxonomy" id="980116"/>
    <lineage>
        <taxon>Eukaryota</taxon>
        <taxon>Fungi</taxon>
        <taxon>Dikarya</taxon>
        <taxon>Basidiomycota</taxon>
        <taxon>Agaricomycotina</taxon>
        <taxon>Agaricomycetes</taxon>
        <taxon>Agaricomycetidae</taxon>
        <taxon>Agaricales</taxon>
        <taxon>Agaricineae</taxon>
        <taxon>Psathyrellaceae</taxon>
        <taxon>Ephemerocybe</taxon>
    </lineage>
</organism>
<dbReference type="AlphaFoldDB" id="A0A8H6MEC8"/>
<protein>
    <submittedName>
        <fullName evidence="2">Uncharacterized protein</fullName>
    </submittedName>
</protein>
<sequence>MDNTLITKDKDGRPTGKICDLAGAIPSYEKAEVSGEPREGVGTKNPPEHEGRQVMARWEVSSGFAASLAKIDYLKAGPTVWQVSPFWSETFGQTEESERGEGEAAVRKEKLSLLYDGIDEHYSTVIARFDVAVAQLTVAGGQDPHYIPPPSPPANTRKRRYEEEGPTTGTKRDIEDDEEEEEEEDEDKPMVKRQNTSRALSN</sequence>